<name>A0A1Y6EKI1_9SPHN</name>
<gene>
    <name evidence="1" type="ORF">SAMN06297468_0559</name>
</gene>
<dbReference type="EMBL" id="FXWG01000001">
    <property type="protein sequence ID" value="SMQ61430.1"/>
    <property type="molecule type" value="Genomic_DNA"/>
</dbReference>
<dbReference type="RefSeq" id="WP_086436485.1">
    <property type="nucleotide sequence ID" value="NZ_FXWG01000001.1"/>
</dbReference>
<reference evidence="2" key="1">
    <citation type="submission" date="2017-04" db="EMBL/GenBank/DDBJ databases">
        <authorList>
            <person name="Varghese N."/>
            <person name="Submissions S."/>
        </authorList>
    </citation>
    <scope>NUCLEOTIDE SEQUENCE [LARGE SCALE GENOMIC DNA]</scope>
</reference>
<proteinExistence type="predicted"/>
<evidence type="ECO:0000313" key="2">
    <source>
        <dbReference type="Proteomes" id="UP000194420"/>
    </source>
</evidence>
<dbReference type="OrthoDB" id="8480892at2"/>
<keyword evidence="2" id="KW-1185">Reference proteome</keyword>
<evidence type="ECO:0000313" key="1">
    <source>
        <dbReference type="EMBL" id="SMQ61430.1"/>
    </source>
</evidence>
<dbReference type="AlphaFoldDB" id="A0A1Y6EKI1"/>
<protein>
    <submittedName>
        <fullName evidence="1">Uncharacterized protein</fullName>
    </submittedName>
</protein>
<dbReference type="Proteomes" id="UP000194420">
    <property type="component" value="Unassembled WGS sequence"/>
</dbReference>
<organism evidence="1 2">
    <name type="scientific">Altererythrobacter xiamenensis</name>
    <dbReference type="NCBI Taxonomy" id="1316679"/>
    <lineage>
        <taxon>Bacteria</taxon>
        <taxon>Pseudomonadati</taxon>
        <taxon>Pseudomonadota</taxon>
        <taxon>Alphaproteobacteria</taxon>
        <taxon>Sphingomonadales</taxon>
        <taxon>Erythrobacteraceae</taxon>
        <taxon>Altererythrobacter</taxon>
    </lineage>
</organism>
<sequence length="130" mass="14371">MRKLRTDNVVVCEYVAKGAHSKHTLVNVYTGDIIVREFPATFPLAFYIEIVPFEDLPEKLTFQVKKGRKVAAEIEVGFKYEKGKTALLTLPQIPITFTKNVDISVVAMGDGLQTTTVVKKKVSTGEIPSG</sequence>
<accession>A0A1Y6EKI1</accession>